<keyword evidence="3" id="KW-1185">Reference proteome</keyword>
<evidence type="ECO:0000313" key="3">
    <source>
        <dbReference type="Proteomes" id="UP001216907"/>
    </source>
</evidence>
<dbReference type="Gene3D" id="3.40.50.1950">
    <property type="entry name" value="Flavin prenyltransferase-like"/>
    <property type="match status" value="1"/>
</dbReference>
<dbReference type="PANTHER" id="PTHR14359">
    <property type="entry name" value="HOMO-OLIGOMERIC FLAVIN CONTAINING CYS DECARBOXYLASE FAMILY"/>
    <property type="match status" value="1"/>
</dbReference>
<dbReference type="InterPro" id="IPR036551">
    <property type="entry name" value="Flavin_trans-like"/>
</dbReference>
<proteinExistence type="predicted"/>
<comment type="caution">
    <text evidence="2">The sequence shown here is derived from an EMBL/GenBank/DDBJ whole genome shotgun (WGS) entry which is preliminary data.</text>
</comment>
<feature type="domain" description="Flavoprotein" evidence="1">
    <location>
        <begin position="3"/>
        <end position="204"/>
    </location>
</feature>
<gene>
    <name evidence="2" type="ORF">PZE19_08230</name>
</gene>
<dbReference type="Pfam" id="PF02441">
    <property type="entry name" value="Flavoprotein"/>
    <property type="match status" value="1"/>
</dbReference>
<dbReference type="Proteomes" id="UP001216907">
    <property type="component" value="Unassembled WGS sequence"/>
</dbReference>
<organism evidence="2 3">
    <name type="scientific">Paludisphaera mucosa</name>
    <dbReference type="NCBI Taxonomy" id="3030827"/>
    <lineage>
        <taxon>Bacteria</taxon>
        <taxon>Pseudomonadati</taxon>
        <taxon>Planctomycetota</taxon>
        <taxon>Planctomycetia</taxon>
        <taxon>Isosphaerales</taxon>
        <taxon>Isosphaeraceae</taxon>
        <taxon>Paludisphaera</taxon>
    </lineage>
</organism>
<dbReference type="RefSeq" id="WP_277860103.1">
    <property type="nucleotide sequence ID" value="NZ_JARRAG010000001.1"/>
</dbReference>
<dbReference type="EMBL" id="JARRAG010000001">
    <property type="protein sequence ID" value="MDG3003754.1"/>
    <property type="molecule type" value="Genomic_DNA"/>
</dbReference>
<dbReference type="SUPFAM" id="SSF52507">
    <property type="entry name" value="Homo-oligomeric flavin-containing Cys decarboxylases, HFCD"/>
    <property type="match status" value="1"/>
</dbReference>
<dbReference type="PANTHER" id="PTHR14359:SF6">
    <property type="entry name" value="PHOSPHOPANTOTHENOYLCYSTEINE DECARBOXYLASE"/>
    <property type="match status" value="1"/>
</dbReference>
<evidence type="ECO:0000259" key="1">
    <source>
        <dbReference type="Pfam" id="PF02441"/>
    </source>
</evidence>
<evidence type="ECO:0000313" key="2">
    <source>
        <dbReference type="EMBL" id="MDG3003754.1"/>
    </source>
</evidence>
<reference evidence="2 3" key="1">
    <citation type="submission" date="2023-03" db="EMBL/GenBank/DDBJ databases">
        <title>Paludisphaera mucosa sp. nov. a novel planctomycete from northern fen.</title>
        <authorList>
            <person name="Ivanova A."/>
        </authorList>
    </citation>
    <scope>NUCLEOTIDE SEQUENCE [LARGE SCALE GENOMIC DNA]</scope>
    <source>
        <strain evidence="2 3">Pla2</strain>
    </source>
</reference>
<name>A0ABT6F8J5_9BACT</name>
<protein>
    <submittedName>
        <fullName evidence="2">Flavoprotein</fullName>
    </submittedName>
</protein>
<accession>A0ABT6F8J5</accession>
<sequence length="215" mass="23388">MARILVGTTGSVAAVRIPALCATLVAQGHEVRVVATEPALYFFDPAELPAGPPATTLHRDADEWPRGRYARGDDVLHIELRRWADLLVVAPLDANSLAKFALGLCDNLLSCLFRAWDFEKPVVLAPAMNTLMWRKPATARHLAQLWSDQVGRDVPPEWSLETAEGLFAHHAPAIILVPPQSKRLACGDVGLGAMAEVAHIAEAVRAWSERSTPPE</sequence>
<dbReference type="InterPro" id="IPR003382">
    <property type="entry name" value="Flavoprotein"/>
</dbReference>